<dbReference type="Proteomes" id="UP000030377">
    <property type="component" value="Unassembled WGS sequence"/>
</dbReference>
<feature type="region of interest" description="Disordered" evidence="1">
    <location>
        <begin position="1"/>
        <end position="68"/>
    </location>
</feature>
<feature type="compositionally biased region" description="Basic and acidic residues" evidence="1">
    <location>
        <begin position="39"/>
        <end position="51"/>
    </location>
</feature>
<evidence type="ECO:0000313" key="4">
    <source>
        <dbReference type="Proteomes" id="UP000030377"/>
    </source>
</evidence>
<organism evidence="2 4">
    <name type="scientific">Bradyrhizobium japonicum</name>
    <dbReference type="NCBI Taxonomy" id="375"/>
    <lineage>
        <taxon>Bacteria</taxon>
        <taxon>Pseudomonadati</taxon>
        <taxon>Pseudomonadota</taxon>
        <taxon>Alphaproteobacteria</taxon>
        <taxon>Hyphomicrobiales</taxon>
        <taxon>Nitrobacteraceae</taxon>
        <taxon>Bradyrhizobium</taxon>
    </lineage>
</organism>
<dbReference type="AlphaFoldDB" id="A0A0A3Y174"/>
<dbReference type="PATRIC" id="fig|375.37.peg.6221"/>
<dbReference type="Proteomes" id="UP001549291">
    <property type="component" value="Unassembled WGS sequence"/>
</dbReference>
<accession>A0A0A3Y174</accession>
<evidence type="ECO:0000313" key="3">
    <source>
        <dbReference type="EMBL" id="MET4723980.1"/>
    </source>
</evidence>
<feature type="compositionally biased region" description="Basic and acidic residues" evidence="1">
    <location>
        <begin position="1"/>
        <end position="32"/>
    </location>
</feature>
<name>A0A0A3Y174_BRAJP</name>
<evidence type="ECO:0000256" key="1">
    <source>
        <dbReference type="SAM" id="MobiDB-lite"/>
    </source>
</evidence>
<gene>
    <name evidence="3" type="ORF">ABIF63_008086</name>
    <name evidence="2" type="ORF">MA20_07300</name>
</gene>
<evidence type="ECO:0000313" key="5">
    <source>
        <dbReference type="Proteomes" id="UP001549291"/>
    </source>
</evidence>
<protein>
    <submittedName>
        <fullName evidence="2">Uncharacterized protein</fullName>
    </submittedName>
</protein>
<dbReference type="KEGG" id="bjp:RN69_34930"/>
<sequence>MAHSDHGIVKDKRAEDQPRDKQRAQTVHKTDSKGSPSREATRDPKLNDDSKTPGSGMTPDDSGAAPSG</sequence>
<comment type="caution">
    <text evidence="2">The sequence shown here is derived from an EMBL/GenBank/DDBJ whole genome shotgun (WGS) entry which is preliminary data.</text>
</comment>
<dbReference type="RefSeq" id="WP_014497252.1">
    <property type="nucleotide sequence ID" value="NZ_BJNK01000039.1"/>
</dbReference>
<dbReference type="GeneID" id="64067850"/>
<dbReference type="EMBL" id="JBEPTQ010000002">
    <property type="protein sequence ID" value="MET4723980.1"/>
    <property type="molecule type" value="Genomic_DNA"/>
</dbReference>
<dbReference type="EMBL" id="JRPN01000004">
    <property type="protein sequence ID" value="KGT80400.1"/>
    <property type="molecule type" value="Genomic_DNA"/>
</dbReference>
<proteinExistence type="predicted"/>
<reference evidence="2 4" key="1">
    <citation type="submission" date="2014-09" db="EMBL/GenBank/DDBJ databases">
        <title>Draft genome of Bradyrhizobium japonicum Is-34.</title>
        <authorList>
            <person name="Tsurumaru H."/>
            <person name="Yamakawa T."/>
            <person name="Hashimoto S."/>
            <person name="Okizaki K."/>
            <person name="Kanesaki Y."/>
            <person name="Yoshikawa H."/>
            <person name="Yajima S."/>
        </authorList>
    </citation>
    <scope>NUCLEOTIDE SEQUENCE [LARGE SCALE GENOMIC DNA]</scope>
    <source>
        <strain evidence="2 4">Is-34</strain>
    </source>
</reference>
<evidence type="ECO:0000313" key="2">
    <source>
        <dbReference type="EMBL" id="KGT80400.1"/>
    </source>
</evidence>
<keyword evidence="5" id="KW-1185">Reference proteome</keyword>
<reference evidence="3 5" key="2">
    <citation type="submission" date="2024-06" db="EMBL/GenBank/DDBJ databases">
        <title>Genomic Encyclopedia of Type Strains, Phase V (KMG-V): Genome sequencing to study the core and pangenomes of soil and plant-associated prokaryotes.</title>
        <authorList>
            <person name="Whitman W."/>
        </authorList>
    </citation>
    <scope>NUCLEOTIDE SEQUENCE [LARGE SCALE GENOMIC DNA]</scope>
    <source>
        <strain evidence="3 5">USDA 160</strain>
    </source>
</reference>